<dbReference type="PANTHER" id="PTHR11735:SF11">
    <property type="entry name" value="TRNA THREONYLCARBAMOYLADENOSINE BIOSYNTHESIS PROTEIN TSAB"/>
    <property type="match status" value="1"/>
</dbReference>
<dbReference type="InterPro" id="IPR043129">
    <property type="entry name" value="ATPase_NBD"/>
</dbReference>
<dbReference type="EMBL" id="PUIA01000094">
    <property type="protein sequence ID" value="PQO25053.1"/>
    <property type="molecule type" value="Genomic_DNA"/>
</dbReference>
<dbReference type="Gene3D" id="3.30.420.40">
    <property type="match status" value="2"/>
</dbReference>
<organism evidence="2 3">
    <name type="scientific">Blastopirellula marina</name>
    <dbReference type="NCBI Taxonomy" id="124"/>
    <lineage>
        <taxon>Bacteria</taxon>
        <taxon>Pseudomonadati</taxon>
        <taxon>Planctomycetota</taxon>
        <taxon>Planctomycetia</taxon>
        <taxon>Pirellulales</taxon>
        <taxon>Pirellulaceae</taxon>
        <taxon>Blastopirellula</taxon>
    </lineage>
</organism>
<dbReference type="NCBIfam" id="TIGR03725">
    <property type="entry name" value="T6A_YeaZ"/>
    <property type="match status" value="1"/>
</dbReference>
<dbReference type="Pfam" id="PF00814">
    <property type="entry name" value="TsaD"/>
    <property type="match status" value="1"/>
</dbReference>
<dbReference type="Proteomes" id="UP000240009">
    <property type="component" value="Unassembled WGS sequence"/>
</dbReference>
<gene>
    <name evidence="2" type="primary">tsaB</name>
    <name evidence="2" type="ORF">C5Y96_26475</name>
</gene>
<reference evidence="2 3" key="1">
    <citation type="submission" date="2018-02" db="EMBL/GenBank/DDBJ databases">
        <title>Comparative genomes isolates from brazilian mangrove.</title>
        <authorList>
            <person name="Araujo J.E."/>
            <person name="Taketani R.G."/>
            <person name="Silva M.C.P."/>
            <person name="Loureco M.V."/>
            <person name="Andreote F.D."/>
        </authorList>
    </citation>
    <scope>NUCLEOTIDE SEQUENCE [LARGE SCALE GENOMIC DNA]</scope>
    <source>
        <strain evidence="2 3">HEX-2 MGV</strain>
    </source>
</reference>
<accession>A0A2S8EYR8</accession>
<evidence type="ECO:0000313" key="3">
    <source>
        <dbReference type="Proteomes" id="UP000240009"/>
    </source>
</evidence>
<dbReference type="SUPFAM" id="SSF53067">
    <property type="entry name" value="Actin-like ATPase domain"/>
    <property type="match status" value="2"/>
</dbReference>
<keyword evidence="2" id="KW-0808">Transferase</keyword>
<dbReference type="GO" id="GO:0005829">
    <property type="term" value="C:cytosol"/>
    <property type="evidence" value="ECO:0007669"/>
    <property type="project" value="TreeGrafter"/>
</dbReference>
<dbReference type="GO" id="GO:0002949">
    <property type="term" value="P:tRNA threonylcarbamoyladenosine modification"/>
    <property type="evidence" value="ECO:0007669"/>
    <property type="project" value="InterPro"/>
</dbReference>
<feature type="domain" description="Gcp-like" evidence="1">
    <location>
        <begin position="91"/>
        <end position="178"/>
    </location>
</feature>
<sequence>MLAVPPTIAPGQLPTRLPDRHQVRSAKITFGRQSILLMVIRDRPCPYPVRGIRHLKTLAIDTSTRQSSLALFQGSELIVAQWLDPTLPTTQAITPLMQQLVDEAGWKPTDLQLVIVAQGPGSFTGLRIGVMTAKTIAYVAGATTVGVNTLRAIAHRCDDNVSRLHVVMDAQRKQFFHAACDRDDTGKYVEVQSTQIVDDKEFMASLNPGESITGPGLKNKLSLVPEGVRVVDENEWAPTAEAVGRVGITDFLAGRYDDFWSLNPNYYRKSAAEEKLESEA</sequence>
<evidence type="ECO:0000313" key="2">
    <source>
        <dbReference type="EMBL" id="PQO25053.1"/>
    </source>
</evidence>
<dbReference type="PANTHER" id="PTHR11735">
    <property type="entry name" value="TRNA N6-ADENOSINE THREONYLCARBAMOYLTRANSFERASE"/>
    <property type="match status" value="1"/>
</dbReference>
<protein>
    <submittedName>
        <fullName evidence="2">tRNA (Adenosine(37)-N6)-threonylcarbamoyltransferase complex dimerization subunit type 1 TsaB</fullName>
    </submittedName>
</protein>
<evidence type="ECO:0000259" key="1">
    <source>
        <dbReference type="Pfam" id="PF00814"/>
    </source>
</evidence>
<dbReference type="GO" id="GO:0016740">
    <property type="term" value="F:transferase activity"/>
    <property type="evidence" value="ECO:0007669"/>
    <property type="project" value="UniProtKB-KW"/>
</dbReference>
<dbReference type="InterPro" id="IPR022496">
    <property type="entry name" value="T6A_TsaB"/>
</dbReference>
<name>A0A2S8EYR8_9BACT</name>
<proteinExistence type="predicted"/>
<comment type="caution">
    <text evidence="2">The sequence shown here is derived from an EMBL/GenBank/DDBJ whole genome shotgun (WGS) entry which is preliminary data.</text>
</comment>
<dbReference type="InterPro" id="IPR000905">
    <property type="entry name" value="Gcp-like_dom"/>
</dbReference>
<dbReference type="CDD" id="cd24032">
    <property type="entry name" value="ASKHA_NBD_TsaB"/>
    <property type="match status" value="1"/>
</dbReference>
<dbReference type="AlphaFoldDB" id="A0A2S8EYR8"/>